<dbReference type="FunFam" id="3.30.160.60:FF:000104">
    <property type="entry name" value="Transcriptional repressor protein YY1"/>
    <property type="match status" value="1"/>
</dbReference>
<dbReference type="GO" id="GO:0008270">
    <property type="term" value="F:zinc ion binding"/>
    <property type="evidence" value="ECO:0007669"/>
    <property type="project" value="UniProtKB-KW"/>
</dbReference>
<feature type="domain" description="C2H2-type" evidence="12">
    <location>
        <begin position="218"/>
        <end position="245"/>
    </location>
</feature>
<feature type="compositionally biased region" description="Basic residues" evidence="11">
    <location>
        <begin position="1"/>
        <end position="14"/>
    </location>
</feature>
<evidence type="ECO:0000313" key="13">
    <source>
        <dbReference type="Proteomes" id="UP000504623"/>
    </source>
</evidence>
<dbReference type="RefSeq" id="XP_006834575.1">
    <property type="nucleotide sequence ID" value="XM_006834512.1"/>
</dbReference>
<dbReference type="GO" id="GO:0005667">
    <property type="term" value="C:transcription regulator complex"/>
    <property type="evidence" value="ECO:0007669"/>
    <property type="project" value="TreeGrafter"/>
</dbReference>
<dbReference type="Pfam" id="PF00096">
    <property type="entry name" value="zf-C2H2"/>
    <property type="match status" value="4"/>
</dbReference>
<dbReference type="GO" id="GO:0000981">
    <property type="term" value="F:DNA-binding transcription factor activity, RNA polymerase II-specific"/>
    <property type="evidence" value="ECO:0007669"/>
    <property type="project" value="TreeGrafter"/>
</dbReference>
<feature type="domain" description="C2H2-type" evidence="12">
    <location>
        <begin position="276"/>
        <end position="305"/>
    </location>
</feature>
<keyword evidence="9" id="KW-0539">Nucleus</keyword>
<keyword evidence="7" id="KW-0238">DNA-binding</keyword>
<feature type="region of interest" description="Disordered" evidence="11">
    <location>
        <begin position="1"/>
        <end position="49"/>
    </location>
</feature>
<feature type="domain" description="C2H2-type" evidence="12">
    <location>
        <begin position="246"/>
        <end position="275"/>
    </location>
</feature>
<evidence type="ECO:0000256" key="8">
    <source>
        <dbReference type="ARBA" id="ARBA00023163"/>
    </source>
</evidence>
<reference evidence="14" key="1">
    <citation type="submission" date="2025-08" db="UniProtKB">
        <authorList>
            <consortium name="RefSeq"/>
        </authorList>
    </citation>
    <scope>IDENTIFICATION</scope>
    <source>
        <tissue evidence="14">Spleen</tissue>
    </source>
</reference>
<dbReference type="Proteomes" id="UP000504623">
    <property type="component" value="Unplaced"/>
</dbReference>
<dbReference type="AlphaFoldDB" id="A0A9B0WIT1"/>
<evidence type="ECO:0000256" key="10">
    <source>
        <dbReference type="PROSITE-ProRule" id="PRU00042"/>
    </source>
</evidence>
<name>A0A9B0WIT1_CHRAS</name>
<dbReference type="PROSITE" id="PS50157">
    <property type="entry name" value="ZINC_FINGER_C2H2_2"/>
    <property type="match status" value="4"/>
</dbReference>
<evidence type="ECO:0000256" key="5">
    <source>
        <dbReference type="ARBA" id="ARBA00022833"/>
    </source>
</evidence>
<sequence length="308" mass="35440">MDQQLKKRPRKSSHKGMGEKAHTGTKPSQVKQCQVQKAKKSANTPRALHNNNVHYKTNLQNVREEESFPNCYLECVIRGEFSEPVLERDLLFKSWEYLREESEQELAQKVLADKPLLECSLGYMEKGAKQKFPQNVTIEDPLKYYSEYMIGKKLPPGGIPGIDLTDPKQLSEFTRKKSKMNKACNPEIIACPQSGCTRKFRDKSALRKHFLVHGPRDHVCAECGKAFFEKSKLKRHFLVHSGEKPYQCTFEGCGKRFSLDFNLRTHVQIHTGEKRFLCPFQGCNKKCIQSTNLKAHILTHAKTQKKNQ</sequence>
<evidence type="ECO:0000256" key="9">
    <source>
        <dbReference type="ARBA" id="ARBA00023242"/>
    </source>
</evidence>
<dbReference type="PANTHER" id="PTHR14003:SF8">
    <property type="entry name" value="ZINC FINGER PROTEIN 42 HOMOLOG"/>
    <property type="match status" value="1"/>
</dbReference>
<dbReference type="GO" id="GO:0031519">
    <property type="term" value="C:PcG protein complex"/>
    <property type="evidence" value="ECO:0007669"/>
    <property type="project" value="TreeGrafter"/>
</dbReference>
<dbReference type="FunFam" id="3.30.160.60:FF:000060">
    <property type="entry name" value="zinc finger protein 436"/>
    <property type="match status" value="1"/>
</dbReference>
<keyword evidence="2" id="KW-0479">Metal-binding</keyword>
<proteinExistence type="predicted"/>
<evidence type="ECO:0000256" key="4">
    <source>
        <dbReference type="ARBA" id="ARBA00022771"/>
    </source>
</evidence>
<gene>
    <name evidence="14" type="primary">LOC102813205</name>
</gene>
<dbReference type="SMART" id="SM00355">
    <property type="entry name" value="ZnF_C2H2"/>
    <property type="match status" value="4"/>
</dbReference>
<keyword evidence="8" id="KW-0804">Transcription</keyword>
<dbReference type="OrthoDB" id="10264072at2759"/>
<evidence type="ECO:0000256" key="11">
    <source>
        <dbReference type="SAM" id="MobiDB-lite"/>
    </source>
</evidence>
<dbReference type="PANTHER" id="PTHR14003">
    <property type="entry name" value="TRANSCRIPTIONAL REPRESSOR PROTEIN YY"/>
    <property type="match status" value="1"/>
</dbReference>
<keyword evidence="13" id="KW-1185">Reference proteome</keyword>
<dbReference type="GO" id="GO:0000978">
    <property type="term" value="F:RNA polymerase II cis-regulatory region sequence-specific DNA binding"/>
    <property type="evidence" value="ECO:0007669"/>
    <property type="project" value="TreeGrafter"/>
</dbReference>
<dbReference type="InterPro" id="IPR013087">
    <property type="entry name" value="Znf_C2H2_type"/>
</dbReference>
<evidence type="ECO:0000259" key="12">
    <source>
        <dbReference type="PROSITE" id="PS50157"/>
    </source>
</evidence>
<dbReference type="InterPro" id="IPR036236">
    <property type="entry name" value="Znf_C2H2_sf"/>
</dbReference>
<dbReference type="PROSITE" id="PS00028">
    <property type="entry name" value="ZINC_FINGER_C2H2_1"/>
    <property type="match status" value="3"/>
</dbReference>
<evidence type="ECO:0000256" key="7">
    <source>
        <dbReference type="ARBA" id="ARBA00023125"/>
    </source>
</evidence>
<evidence type="ECO:0000256" key="1">
    <source>
        <dbReference type="ARBA" id="ARBA00004123"/>
    </source>
</evidence>
<evidence type="ECO:0000256" key="6">
    <source>
        <dbReference type="ARBA" id="ARBA00023015"/>
    </source>
</evidence>
<dbReference type="FunFam" id="3.30.160.60:FF:000163">
    <property type="entry name" value="transcriptional repressor protein YY1"/>
    <property type="match status" value="1"/>
</dbReference>
<keyword evidence="6" id="KW-0805">Transcription regulation</keyword>
<organism evidence="13 14">
    <name type="scientific">Chrysochloris asiatica</name>
    <name type="common">Cape golden mole</name>
    <dbReference type="NCBI Taxonomy" id="185453"/>
    <lineage>
        <taxon>Eukaryota</taxon>
        <taxon>Metazoa</taxon>
        <taxon>Chordata</taxon>
        <taxon>Craniata</taxon>
        <taxon>Vertebrata</taxon>
        <taxon>Euteleostomi</taxon>
        <taxon>Mammalia</taxon>
        <taxon>Eutheria</taxon>
        <taxon>Afrotheria</taxon>
        <taxon>Chrysochloridae</taxon>
        <taxon>Chrysochlorinae</taxon>
        <taxon>Chrysochloris</taxon>
    </lineage>
</organism>
<dbReference type="GeneID" id="102813205"/>
<keyword evidence="5" id="KW-0862">Zinc</keyword>
<comment type="subcellular location">
    <subcellularLocation>
        <location evidence="1">Nucleus</location>
    </subcellularLocation>
</comment>
<protein>
    <submittedName>
        <fullName evidence="14">Zinc finger protein 42 homolog</fullName>
    </submittedName>
</protein>
<dbReference type="GO" id="GO:0000785">
    <property type="term" value="C:chromatin"/>
    <property type="evidence" value="ECO:0007669"/>
    <property type="project" value="TreeGrafter"/>
</dbReference>
<accession>A0A9B0WIT1</accession>
<dbReference type="Gene3D" id="3.30.160.60">
    <property type="entry name" value="Classic Zinc Finger"/>
    <property type="match status" value="4"/>
</dbReference>
<dbReference type="SUPFAM" id="SSF57667">
    <property type="entry name" value="beta-beta-alpha zinc fingers"/>
    <property type="match status" value="3"/>
</dbReference>
<evidence type="ECO:0000313" key="14">
    <source>
        <dbReference type="RefSeq" id="XP_006834575.1"/>
    </source>
</evidence>
<keyword evidence="3" id="KW-0677">Repeat</keyword>
<feature type="domain" description="C2H2-type" evidence="12">
    <location>
        <begin position="189"/>
        <end position="218"/>
    </location>
</feature>
<evidence type="ECO:0000256" key="3">
    <source>
        <dbReference type="ARBA" id="ARBA00022737"/>
    </source>
</evidence>
<keyword evidence="4 10" id="KW-0863">Zinc-finger</keyword>
<evidence type="ECO:0000256" key="2">
    <source>
        <dbReference type="ARBA" id="ARBA00022723"/>
    </source>
</evidence>